<dbReference type="AlphaFoldDB" id="A0A2N8L2V1"/>
<evidence type="ECO:0000256" key="5">
    <source>
        <dbReference type="ARBA" id="ARBA00022692"/>
    </source>
</evidence>
<dbReference type="Proteomes" id="UP000235916">
    <property type="component" value="Unassembled WGS sequence"/>
</dbReference>
<keyword evidence="3" id="KW-0813">Transport</keyword>
<comment type="subunit">
    <text evidence="2">Homotrimer.</text>
</comment>
<dbReference type="GO" id="GO:0046930">
    <property type="term" value="C:pore complex"/>
    <property type="evidence" value="ECO:0007669"/>
    <property type="project" value="UniProtKB-KW"/>
</dbReference>
<evidence type="ECO:0000256" key="7">
    <source>
        <dbReference type="ARBA" id="ARBA00023065"/>
    </source>
</evidence>
<keyword evidence="13" id="KW-1185">Reference proteome</keyword>
<evidence type="ECO:0000256" key="9">
    <source>
        <dbReference type="ARBA" id="ARBA00023136"/>
    </source>
</evidence>
<evidence type="ECO:0000256" key="3">
    <source>
        <dbReference type="ARBA" id="ARBA00022448"/>
    </source>
</evidence>
<keyword evidence="6" id="KW-0732">Signal</keyword>
<evidence type="ECO:0000256" key="10">
    <source>
        <dbReference type="ARBA" id="ARBA00023237"/>
    </source>
</evidence>
<keyword evidence="5" id="KW-0812">Transmembrane</keyword>
<evidence type="ECO:0000256" key="1">
    <source>
        <dbReference type="ARBA" id="ARBA00004571"/>
    </source>
</evidence>
<proteinExistence type="predicted"/>
<dbReference type="InterPro" id="IPR023614">
    <property type="entry name" value="Porin_dom_sf"/>
</dbReference>
<dbReference type="PANTHER" id="PTHR34501">
    <property type="entry name" value="PROTEIN YDDL-RELATED"/>
    <property type="match status" value="1"/>
</dbReference>
<evidence type="ECO:0000256" key="8">
    <source>
        <dbReference type="ARBA" id="ARBA00023114"/>
    </source>
</evidence>
<evidence type="ECO:0000259" key="11">
    <source>
        <dbReference type="Pfam" id="PF13609"/>
    </source>
</evidence>
<organism evidence="12 13">
    <name type="scientific">Kinneretia aquatilis</name>
    <dbReference type="NCBI Taxonomy" id="2070761"/>
    <lineage>
        <taxon>Bacteria</taxon>
        <taxon>Pseudomonadati</taxon>
        <taxon>Pseudomonadota</taxon>
        <taxon>Betaproteobacteria</taxon>
        <taxon>Burkholderiales</taxon>
        <taxon>Sphaerotilaceae</taxon>
        <taxon>Roseateles</taxon>
    </lineage>
</organism>
<dbReference type="Pfam" id="PF13609">
    <property type="entry name" value="Porin_4"/>
    <property type="match status" value="1"/>
</dbReference>
<protein>
    <submittedName>
        <fullName evidence="12">Porin</fullName>
    </submittedName>
</protein>
<evidence type="ECO:0000313" key="13">
    <source>
        <dbReference type="Proteomes" id="UP000235916"/>
    </source>
</evidence>
<dbReference type="GO" id="GO:0015288">
    <property type="term" value="F:porin activity"/>
    <property type="evidence" value="ECO:0007669"/>
    <property type="project" value="UniProtKB-KW"/>
</dbReference>
<comment type="subcellular location">
    <subcellularLocation>
        <location evidence="1">Cell outer membrane</location>
        <topology evidence="1">Multi-pass membrane protein</topology>
    </subcellularLocation>
</comment>
<keyword evidence="4" id="KW-1134">Transmembrane beta strand</keyword>
<feature type="domain" description="Porin" evidence="11">
    <location>
        <begin position="81"/>
        <end position="379"/>
    </location>
</feature>
<dbReference type="GO" id="GO:0009279">
    <property type="term" value="C:cell outer membrane"/>
    <property type="evidence" value="ECO:0007669"/>
    <property type="project" value="UniProtKB-SubCell"/>
</dbReference>
<name>A0A2N8L2V1_9BURK</name>
<keyword evidence="8" id="KW-0626">Porin</keyword>
<dbReference type="SUPFAM" id="SSF56935">
    <property type="entry name" value="Porins"/>
    <property type="match status" value="1"/>
</dbReference>
<keyword evidence="10" id="KW-0998">Cell outer membrane</keyword>
<evidence type="ECO:0000256" key="4">
    <source>
        <dbReference type="ARBA" id="ARBA00022452"/>
    </source>
</evidence>
<sequence>MTVRGVPGISRSCVIRQLPLQGVGAAGFFGAHDLNMESEAPDPTRGGWQVQPGGVFLARPSSQARPDLFFVEYRMKKSIVALAVLGSFASVASAQSSVTLFGVIDVAARYTKANGQTLKSLATDGNTSSRLGVRGEEALGGGLKAGFWLEGAVNADAGTADTSKFWGRRATVSLAGEFGEVRLGRNKSVAQLHIEAFDPTSTTGLGKANQLYSTLGSGVSVARFDNMVSYSLPGNLGGFYGAADVAAGEGNSAGKAFSGRAGYAAGPLHVSAAFLQAGVGTKYKLSSFGGSYDLGVAKPSLTFSTNKFGAAKQTIITAAVTAPLGAGNVWASWTKADANGAAETLKAAYDATHLSAGYIHNLSKRTALYTTVSKIENKGAGKIGVLNTPTVAAGGGSGGFDVGVRHNF</sequence>
<dbReference type="EMBL" id="POSP01000001">
    <property type="protein sequence ID" value="PND40015.1"/>
    <property type="molecule type" value="Genomic_DNA"/>
</dbReference>
<dbReference type="GO" id="GO:0006811">
    <property type="term" value="P:monoatomic ion transport"/>
    <property type="evidence" value="ECO:0007669"/>
    <property type="project" value="UniProtKB-KW"/>
</dbReference>
<keyword evidence="9" id="KW-0472">Membrane</keyword>
<keyword evidence="7" id="KW-0406">Ion transport</keyword>
<dbReference type="InterPro" id="IPR033900">
    <property type="entry name" value="Gram_neg_porin_domain"/>
</dbReference>
<accession>A0A2N8L2V1</accession>
<dbReference type="PANTHER" id="PTHR34501:SF9">
    <property type="entry name" value="MAJOR OUTER MEMBRANE PROTEIN P.IA"/>
    <property type="match status" value="1"/>
</dbReference>
<evidence type="ECO:0000256" key="6">
    <source>
        <dbReference type="ARBA" id="ARBA00022729"/>
    </source>
</evidence>
<comment type="caution">
    <text evidence="12">The sequence shown here is derived from an EMBL/GenBank/DDBJ whole genome shotgun (WGS) entry which is preliminary data.</text>
</comment>
<evidence type="ECO:0000256" key="2">
    <source>
        <dbReference type="ARBA" id="ARBA00011233"/>
    </source>
</evidence>
<dbReference type="Gene3D" id="2.40.160.10">
    <property type="entry name" value="Porin"/>
    <property type="match status" value="1"/>
</dbReference>
<dbReference type="CDD" id="cd00342">
    <property type="entry name" value="gram_neg_porins"/>
    <property type="match status" value="1"/>
</dbReference>
<gene>
    <name evidence="12" type="ORF">C1O66_01050</name>
</gene>
<evidence type="ECO:0000313" key="12">
    <source>
        <dbReference type="EMBL" id="PND40015.1"/>
    </source>
</evidence>
<reference evidence="12 13" key="1">
    <citation type="submission" date="2018-01" db="EMBL/GenBank/DDBJ databases">
        <title>Draft genome sequence of Paucibacter aquatile CR182 isolated from freshwater of the Nakdong River.</title>
        <authorList>
            <person name="Choi A."/>
            <person name="Chung E.J."/>
        </authorList>
    </citation>
    <scope>NUCLEOTIDE SEQUENCE [LARGE SCALE GENOMIC DNA]</scope>
    <source>
        <strain evidence="12 13">CR182</strain>
    </source>
</reference>
<dbReference type="InterPro" id="IPR050298">
    <property type="entry name" value="Gram-neg_bact_OMP"/>
</dbReference>